<feature type="binding site" evidence="12">
    <location>
        <position position="286"/>
    </location>
    <ligand>
        <name>ATP</name>
        <dbReference type="ChEBI" id="CHEBI:30616"/>
    </ligand>
</feature>
<dbReference type="Proteomes" id="UP000094112">
    <property type="component" value="Unassembled WGS sequence"/>
</dbReference>
<keyword evidence="17" id="KW-1185">Reference proteome</keyword>
<dbReference type="InterPro" id="IPR008271">
    <property type="entry name" value="Ser/Thr_kinase_AS"/>
</dbReference>
<evidence type="ECO:0000256" key="3">
    <source>
        <dbReference type="ARBA" id="ARBA00022527"/>
    </source>
</evidence>
<keyword evidence="9" id="KW-0443">Lipid metabolism</keyword>
<evidence type="ECO:0000256" key="12">
    <source>
        <dbReference type="PROSITE-ProRule" id="PRU10141"/>
    </source>
</evidence>
<dbReference type="RefSeq" id="XP_019038080.1">
    <property type="nucleotide sequence ID" value="XM_019181877.1"/>
</dbReference>
<name>A0A1E3P0G4_WICAA</name>
<dbReference type="InterPro" id="IPR017441">
    <property type="entry name" value="Protein_kinase_ATP_BS"/>
</dbReference>
<dbReference type="GO" id="GO:0106310">
    <property type="term" value="F:protein serine kinase activity"/>
    <property type="evidence" value="ECO:0007669"/>
    <property type="project" value="RHEA"/>
</dbReference>
<feature type="compositionally biased region" description="Low complexity" evidence="13">
    <location>
        <begin position="20"/>
        <end position="40"/>
    </location>
</feature>
<evidence type="ECO:0000256" key="8">
    <source>
        <dbReference type="ARBA" id="ARBA00022840"/>
    </source>
</evidence>
<dbReference type="GO" id="GO:0016020">
    <property type="term" value="C:membrane"/>
    <property type="evidence" value="ECO:0007669"/>
    <property type="project" value="GOC"/>
</dbReference>
<keyword evidence="6 12" id="KW-0547">Nucleotide-binding</keyword>
<evidence type="ECO:0000256" key="7">
    <source>
        <dbReference type="ARBA" id="ARBA00022777"/>
    </source>
</evidence>
<organism evidence="16 17">
    <name type="scientific">Wickerhamomyces anomalus (strain ATCC 58044 / CBS 1984 / NCYC 433 / NRRL Y-366-8)</name>
    <name type="common">Yeast</name>
    <name type="synonym">Hansenula anomala</name>
    <dbReference type="NCBI Taxonomy" id="683960"/>
    <lineage>
        <taxon>Eukaryota</taxon>
        <taxon>Fungi</taxon>
        <taxon>Dikarya</taxon>
        <taxon>Ascomycota</taxon>
        <taxon>Saccharomycotina</taxon>
        <taxon>Saccharomycetes</taxon>
        <taxon>Phaffomycetales</taxon>
        <taxon>Wickerhamomycetaceae</taxon>
        <taxon>Wickerhamomyces</taxon>
    </lineage>
</organism>
<dbReference type="PROSITE" id="PS51285">
    <property type="entry name" value="AGC_KINASE_CTER"/>
    <property type="match status" value="1"/>
</dbReference>
<dbReference type="GO" id="GO:0005524">
    <property type="term" value="F:ATP binding"/>
    <property type="evidence" value="ECO:0007669"/>
    <property type="project" value="UniProtKB-UniRule"/>
</dbReference>
<sequence length="579" mass="66524">MTPETANQHLKVEKQDHLTHSSNSSSHTINSSNQSQQQQQAEIPDNNNFFKPGLLTLKIYNGSNFKIPFDIKNDKSILTRLINGDEHLINRLNQLNVNDDGDETIHPSNSSDLLPAIINIPPSILKNPLIYLTLEFDKTIIPIEPENGTISHPFFNKVSNFDVTKIQNELKIQVFLKIPKILSNINDEDILIGSKKINLKIDNNIKNPIRFKNHERLTFDNEYQQDDVKTNGDLIISIDFKPNENKHLTIDDFDLLKVIGKGSFGKVMQVRKKDSGKIYALKAIRKSHIVSKSEVTHTLAERTVLAKIDNPFIVPLKFSFQSPEKLYFVLNFINGGELFYHLQKEGKFELSRARFYTCELLSALECLHSFDIIYRDLKPENILLDYKGHIALCDFGLCKLNMKNEDKTSTFCGTPEYLAPELLLGQGYTKTVDWWTLGTLLYEMLTGLPPYYDQDTSTMYRKILTSPLKFPDNFDKDCKDLLIHLLNRDPTKRLGCNGSQEIKNHAFFKQIDWKKLYDKNYLPPFKPPVKDNIDTSNFDKEFTDEKPVDSVLNDYLSDSVQRQFGGWTYVGTEQLSGSR</sequence>
<accession>A0A1E3P0G4</accession>
<dbReference type="SMART" id="SM00133">
    <property type="entry name" value="S_TK_X"/>
    <property type="match status" value="1"/>
</dbReference>
<dbReference type="GO" id="GO:0006665">
    <property type="term" value="P:sphingolipid metabolic process"/>
    <property type="evidence" value="ECO:0007669"/>
    <property type="project" value="UniProtKB-KW"/>
</dbReference>
<keyword evidence="7" id="KW-0418">Kinase</keyword>
<dbReference type="PROSITE" id="PS50011">
    <property type="entry name" value="PROTEIN_KINASE_DOM"/>
    <property type="match status" value="1"/>
</dbReference>
<keyword evidence="5" id="KW-0808">Transferase</keyword>
<evidence type="ECO:0000256" key="2">
    <source>
        <dbReference type="ARBA" id="ARBA00012513"/>
    </source>
</evidence>
<evidence type="ECO:0000256" key="9">
    <source>
        <dbReference type="ARBA" id="ARBA00022919"/>
    </source>
</evidence>
<proteinExistence type="inferred from homology"/>
<dbReference type="FunFam" id="1.10.510.10:FF:000008">
    <property type="entry name" value="Non-specific serine/threonine protein kinase"/>
    <property type="match status" value="1"/>
</dbReference>
<evidence type="ECO:0000313" key="17">
    <source>
        <dbReference type="Proteomes" id="UP000094112"/>
    </source>
</evidence>
<dbReference type="PANTHER" id="PTHR24351">
    <property type="entry name" value="RIBOSOMAL PROTEIN S6 KINASE"/>
    <property type="match status" value="1"/>
</dbReference>
<keyword evidence="4" id="KW-0597">Phosphoprotein</keyword>
<keyword evidence="3" id="KW-0723">Serine/threonine-protein kinase</keyword>
<evidence type="ECO:0000256" key="5">
    <source>
        <dbReference type="ARBA" id="ARBA00022679"/>
    </source>
</evidence>
<dbReference type="SUPFAM" id="SSF56112">
    <property type="entry name" value="Protein kinase-like (PK-like)"/>
    <property type="match status" value="1"/>
</dbReference>
<dbReference type="Gene3D" id="3.30.200.20">
    <property type="entry name" value="Phosphorylase Kinase, domain 1"/>
    <property type="match status" value="1"/>
</dbReference>
<evidence type="ECO:0000256" key="1">
    <source>
        <dbReference type="ARBA" id="ARBA00006935"/>
    </source>
</evidence>
<feature type="domain" description="Protein kinase" evidence="14">
    <location>
        <begin position="253"/>
        <end position="508"/>
    </location>
</feature>
<keyword evidence="8 12" id="KW-0067">ATP-binding</keyword>
<dbReference type="Pfam" id="PF00433">
    <property type="entry name" value="Pkinase_C"/>
    <property type="match status" value="1"/>
</dbReference>
<evidence type="ECO:0000313" key="16">
    <source>
        <dbReference type="EMBL" id="ODQ58873.1"/>
    </source>
</evidence>
<dbReference type="Pfam" id="PF00069">
    <property type="entry name" value="Pkinase"/>
    <property type="match status" value="1"/>
</dbReference>
<keyword evidence="9" id="KW-0746">Sphingolipid metabolism</keyword>
<protein>
    <recommendedName>
        <fullName evidence="2">non-specific serine/threonine protein kinase</fullName>
        <ecNumber evidence="2">2.7.11.1</ecNumber>
    </recommendedName>
</protein>
<dbReference type="EC" id="2.7.11.1" evidence="2"/>
<dbReference type="InterPro" id="IPR011009">
    <property type="entry name" value="Kinase-like_dom_sf"/>
</dbReference>
<dbReference type="EMBL" id="KV454211">
    <property type="protein sequence ID" value="ODQ58873.1"/>
    <property type="molecule type" value="Genomic_DNA"/>
</dbReference>
<dbReference type="InterPro" id="IPR000961">
    <property type="entry name" value="AGC-kinase_C"/>
</dbReference>
<dbReference type="GeneID" id="30199123"/>
<feature type="compositionally biased region" description="Basic and acidic residues" evidence="13">
    <location>
        <begin position="10"/>
        <end position="19"/>
    </location>
</feature>
<evidence type="ECO:0000259" key="15">
    <source>
        <dbReference type="PROSITE" id="PS51285"/>
    </source>
</evidence>
<dbReference type="InterPro" id="IPR017892">
    <property type="entry name" value="Pkinase_C"/>
</dbReference>
<reference evidence="16 17" key="1">
    <citation type="journal article" date="2016" name="Proc. Natl. Acad. Sci. U.S.A.">
        <title>Comparative genomics of biotechnologically important yeasts.</title>
        <authorList>
            <person name="Riley R."/>
            <person name="Haridas S."/>
            <person name="Wolfe K.H."/>
            <person name="Lopes M.R."/>
            <person name="Hittinger C.T."/>
            <person name="Goeker M."/>
            <person name="Salamov A.A."/>
            <person name="Wisecaver J.H."/>
            <person name="Long T.M."/>
            <person name="Calvey C.H."/>
            <person name="Aerts A.L."/>
            <person name="Barry K.W."/>
            <person name="Choi C."/>
            <person name="Clum A."/>
            <person name="Coughlan A.Y."/>
            <person name="Deshpande S."/>
            <person name="Douglass A.P."/>
            <person name="Hanson S.J."/>
            <person name="Klenk H.-P."/>
            <person name="LaButti K.M."/>
            <person name="Lapidus A."/>
            <person name="Lindquist E.A."/>
            <person name="Lipzen A.M."/>
            <person name="Meier-Kolthoff J.P."/>
            <person name="Ohm R.A."/>
            <person name="Otillar R.P."/>
            <person name="Pangilinan J.L."/>
            <person name="Peng Y."/>
            <person name="Rokas A."/>
            <person name="Rosa C.A."/>
            <person name="Scheuner C."/>
            <person name="Sibirny A.A."/>
            <person name="Slot J.C."/>
            <person name="Stielow J.B."/>
            <person name="Sun H."/>
            <person name="Kurtzman C.P."/>
            <person name="Blackwell M."/>
            <person name="Grigoriev I.V."/>
            <person name="Jeffries T.W."/>
        </authorList>
    </citation>
    <scope>NUCLEOTIDE SEQUENCE [LARGE SCALE GENOMIC DNA]</scope>
    <source>
        <strain evidence="17">ATCC 58044 / CBS 1984 / NCYC 433 / NRRL Y-366-8</strain>
    </source>
</reference>
<evidence type="ECO:0000256" key="11">
    <source>
        <dbReference type="ARBA" id="ARBA00048679"/>
    </source>
</evidence>
<dbReference type="PROSITE" id="PS00108">
    <property type="entry name" value="PROTEIN_KINASE_ST"/>
    <property type="match status" value="1"/>
</dbReference>
<dbReference type="AlphaFoldDB" id="A0A1E3P0G4"/>
<dbReference type="GO" id="GO:0070941">
    <property type="term" value="P:eisosome assembly"/>
    <property type="evidence" value="ECO:0007669"/>
    <property type="project" value="UniProtKB-ARBA"/>
</dbReference>
<evidence type="ECO:0000256" key="6">
    <source>
        <dbReference type="ARBA" id="ARBA00022741"/>
    </source>
</evidence>
<feature type="region of interest" description="Disordered" evidence="13">
    <location>
        <begin position="1"/>
        <end position="47"/>
    </location>
</feature>
<dbReference type="FunFam" id="3.30.200.20:FF:000048">
    <property type="entry name" value="Non-specific serine/threonine protein kinase"/>
    <property type="match status" value="1"/>
</dbReference>
<dbReference type="PROSITE" id="PS00107">
    <property type="entry name" value="PROTEIN_KINASE_ATP"/>
    <property type="match status" value="1"/>
</dbReference>
<evidence type="ECO:0000256" key="4">
    <source>
        <dbReference type="ARBA" id="ARBA00022553"/>
    </source>
</evidence>
<dbReference type="GO" id="GO:0004674">
    <property type="term" value="F:protein serine/threonine kinase activity"/>
    <property type="evidence" value="ECO:0007669"/>
    <property type="project" value="UniProtKB-KW"/>
</dbReference>
<dbReference type="GO" id="GO:0060237">
    <property type="term" value="P:regulation of fungal-type cell wall organization"/>
    <property type="evidence" value="ECO:0007669"/>
    <property type="project" value="UniProtKB-ARBA"/>
</dbReference>
<evidence type="ECO:0000259" key="14">
    <source>
        <dbReference type="PROSITE" id="PS50011"/>
    </source>
</evidence>
<comment type="similarity">
    <text evidence="1">Belongs to the protein kinase superfamily. AGC Ser/Thr protein kinase family. RAC subfamily.</text>
</comment>
<feature type="domain" description="AGC-kinase C-terminal" evidence="15">
    <location>
        <begin position="509"/>
        <end position="579"/>
    </location>
</feature>
<dbReference type="SMART" id="SM00220">
    <property type="entry name" value="S_TKc"/>
    <property type="match status" value="1"/>
</dbReference>
<evidence type="ECO:0000256" key="13">
    <source>
        <dbReference type="SAM" id="MobiDB-lite"/>
    </source>
</evidence>
<dbReference type="InterPro" id="IPR000719">
    <property type="entry name" value="Prot_kinase_dom"/>
</dbReference>
<comment type="catalytic activity">
    <reaction evidence="11">
        <text>L-seryl-[protein] + ATP = O-phospho-L-seryl-[protein] + ADP + H(+)</text>
        <dbReference type="Rhea" id="RHEA:17989"/>
        <dbReference type="Rhea" id="RHEA-COMP:9863"/>
        <dbReference type="Rhea" id="RHEA-COMP:11604"/>
        <dbReference type="ChEBI" id="CHEBI:15378"/>
        <dbReference type="ChEBI" id="CHEBI:29999"/>
        <dbReference type="ChEBI" id="CHEBI:30616"/>
        <dbReference type="ChEBI" id="CHEBI:83421"/>
        <dbReference type="ChEBI" id="CHEBI:456216"/>
        <dbReference type="EC" id="2.7.11.1"/>
    </reaction>
</comment>
<gene>
    <name evidence="16" type="ORF">WICANDRAFT_31757</name>
</gene>
<dbReference type="Gene3D" id="1.10.510.10">
    <property type="entry name" value="Transferase(Phosphotransferase) domain 1"/>
    <property type="match status" value="1"/>
</dbReference>
<comment type="catalytic activity">
    <reaction evidence="10">
        <text>L-threonyl-[protein] + ATP = O-phospho-L-threonyl-[protein] + ADP + H(+)</text>
        <dbReference type="Rhea" id="RHEA:46608"/>
        <dbReference type="Rhea" id="RHEA-COMP:11060"/>
        <dbReference type="Rhea" id="RHEA-COMP:11605"/>
        <dbReference type="ChEBI" id="CHEBI:15378"/>
        <dbReference type="ChEBI" id="CHEBI:30013"/>
        <dbReference type="ChEBI" id="CHEBI:30616"/>
        <dbReference type="ChEBI" id="CHEBI:61977"/>
        <dbReference type="ChEBI" id="CHEBI:456216"/>
        <dbReference type="EC" id="2.7.11.1"/>
    </reaction>
</comment>
<dbReference type="OrthoDB" id="63267at2759"/>
<dbReference type="CDD" id="cd11651">
    <property type="entry name" value="YPK1_N_like"/>
    <property type="match status" value="1"/>
</dbReference>
<evidence type="ECO:0000256" key="10">
    <source>
        <dbReference type="ARBA" id="ARBA00047899"/>
    </source>
</evidence>
<dbReference type="STRING" id="683960.A0A1E3P0G4"/>